<dbReference type="InterPro" id="IPR000182">
    <property type="entry name" value="GNAT_dom"/>
</dbReference>
<dbReference type="AlphaFoldDB" id="A0A6B0YR88"/>
<comment type="caution">
    <text evidence="2">The sequence shown here is derived from an EMBL/GenBank/DDBJ whole genome shotgun (WGS) entry which is preliminary data.</text>
</comment>
<evidence type="ECO:0000259" key="1">
    <source>
        <dbReference type="PROSITE" id="PS51186"/>
    </source>
</evidence>
<dbReference type="SUPFAM" id="SSF55729">
    <property type="entry name" value="Acyl-CoA N-acyltransferases (Nat)"/>
    <property type="match status" value="1"/>
</dbReference>
<accession>A0A6B0YR88</accession>
<feature type="domain" description="N-acetyltransferase" evidence="1">
    <location>
        <begin position="165"/>
        <end position="310"/>
    </location>
</feature>
<dbReference type="InterPro" id="IPR016181">
    <property type="entry name" value="Acyl_CoA_acyltransferase"/>
</dbReference>
<name>A0A6B0YR88_9CHLR</name>
<dbReference type="PROSITE" id="PS51186">
    <property type="entry name" value="GNAT"/>
    <property type="match status" value="1"/>
</dbReference>
<sequence>MPRALTISRFLHSAKWHSERNKGLQPLVKSFKNRFGIATRPAWLMNNTDPIEALRLNYIEYFRLFHGQHGIRTHVDQETAWIVANGPPGNHILRSKLPAASAEDKIDALISRISALTGGIRWLIFPQDRPRDLRARLTQRGLSTGRGDLWMFRQLQQIPDDRHHPQLCISSVQDMPGLRAWWTASAQGFGTTQRAAQPWYDAFRRRGFGPKTNVTNFIGHLDRKAVTTATLILAHSMAGIYDLSTVPDYRGQGLASALVTHLLQQARERGYSHAGLQTGDAEQLYQSLGFETGFQEEEFFWAADDPEEKR</sequence>
<keyword evidence="2" id="KW-0808">Transferase</keyword>
<dbReference type="GO" id="GO:0016747">
    <property type="term" value="F:acyltransferase activity, transferring groups other than amino-acyl groups"/>
    <property type="evidence" value="ECO:0007669"/>
    <property type="project" value="InterPro"/>
</dbReference>
<dbReference type="Pfam" id="PF00583">
    <property type="entry name" value="Acetyltransf_1"/>
    <property type="match status" value="1"/>
</dbReference>
<dbReference type="EMBL" id="VXRG01000041">
    <property type="protein sequence ID" value="MXY92781.1"/>
    <property type="molecule type" value="Genomic_DNA"/>
</dbReference>
<reference evidence="2" key="1">
    <citation type="submission" date="2019-09" db="EMBL/GenBank/DDBJ databases">
        <title>Characterisation of the sponge microbiome using genome-centric metagenomics.</title>
        <authorList>
            <person name="Engelberts J.P."/>
            <person name="Robbins S.J."/>
            <person name="De Goeij J.M."/>
            <person name="Aranda M."/>
            <person name="Bell S.C."/>
            <person name="Webster N.S."/>
        </authorList>
    </citation>
    <scope>NUCLEOTIDE SEQUENCE</scope>
    <source>
        <strain evidence="2">SB0664_bin_27</strain>
    </source>
</reference>
<gene>
    <name evidence="2" type="ORF">F4Y42_04940</name>
</gene>
<proteinExistence type="predicted"/>
<protein>
    <submittedName>
        <fullName evidence="2">GNAT family N-acetyltransferase</fullName>
    </submittedName>
</protein>
<organism evidence="2">
    <name type="scientific">Caldilineaceae bacterium SB0664_bin_27</name>
    <dbReference type="NCBI Taxonomy" id="2605260"/>
    <lineage>
        <taxon>Bacteria</taxon>
        <taxon>Bacillati</taxon>
        <taxon>Chloroflexota</taxon>
        <taxon>Caldilineae</taxon>
        <taxon>Caldilineales</taxon>
        <taxon>Caldilineaceae</taxon>
    </lineage>
</organism>
<evidence type="ECO:0000313" key="2">
    <source>
        <dbReference type="EMBL" id="MXY92781.1"/>
    </source>
</evidence>
<dbReference type="Gene3D" id="3.40.630.30">
    <property type="match status" value="1"/>
</dbReference>
<dbReference type="CDD" id="cd04301">
    <property type="entry name" value="NAT_SF"/>
    <property type="match status" value="1"/>
</dbReference>